<evidence type="ECO:0000256" key="1">
    <source>
        <dbReference type="SAM" id="MobiDB-lite"/>
    </source>
</evidence>
<sequence length="196" mass="21264">MALTAITAMPDIANSASTRIEKQQDHIGLCCGLNGWLARSTRQSFNGAILGADGGCPGHVKQATYRIVLDSHTPLWSVWLQQACTVHSTWPLKPPVQKDASSQWPDMPEVQQTFAKASPPLEGTWDTATPVDCMGPPPRVSCNVPVSSPLINPWAEVTIPMYFEQSDTPGKEAPLPPQDRVGQGQPDQHQASSSWQ</sequence>
<evidence type="ECO:0000313" key="2">
    <source>
        <dbReference type="EMBL" id="PCD46227.1"/>
    </source>
</evidence>
<accession>A0A2H3HVH7</accession>
<comment type="caution">
    <text evidence="2">The sequence shown here is derived from an EMBL/GenBank/DDBJ whole genome shotgun (WGS) entry which is preliminary data.</text>
</comment>
<organism evidence="2 3">
    <name type="scientific">Fusarium oxysporum f. sp. radicis-cucumerinum</name>
    <dbReference type="NCBI Taxonomy" id="327505"/>
    <lineage>
        <taxon>Eukaryota</taxon>
        <taxon>Fungi</taxon>
        <taxon>Dikarya</taxon>
        <taxon>Ascomycota</taxon>
        <taxon>Pezizomycotina</taxon>
        <taxon>Sordariomycetes</taxon>
        <taxon>Hypocreomycetidae</taxon>
        <taxon>Hypocreales</taxon>
        <taxon>Nectriaceae</taxon>
        <taxon>Fusarium</taxon>
        <taxon>Fusarium oxysporum species complex</taxon>
    </lineage>
</organism>
<protein>
    <submittedName>
        <fullName evidence="2">Uncharacterized protein</fullName>
    </submittedName>
</protein>
<dbReference type="Proteomes" id="UP000219602">
    <property type="component" value="Chromosome 1"/>
</dbReference>
<gene>
    <name evidence="2" type="ORF">AU210_001636</name>
</gene>
<evidence type="ECO:0000313" key="3">
    <source>
        <dbReference type="Proteomes" id="UP000219602"/>
    </source>
</evidence>
<proteinExistence type="predicted"/>
<feature type="compositionally biased region" description="Polar residues" evidence="1">
    <location>
        <begin position="185"/>
        <end position="196"/>
    </location>
</feature>
<dbReference type="EMBL" id="MABQ02000001">
    <property type="protein sequence ID" value="PCD46227.1"/>
    <property type="molecule type" value="Genomic_DNA"/>
</dbReference>
<name>A0A2H3HVH7_FUSOX</name>
<dbReference type="AlphaFoldDB" id="A0A2H3HVH7"/>
<reference evidence="2 3" key="2">
    <citation type="journal article" date="2017" name="Sci. Rep.">
        <title>A mobile pathogenicity chromosome in Fusarium oxysporum for infection of multiple cucurbit species.</title>
        <authorList>
            <person name="van Dam P."/>
            <person name="Fokkens L."/>
            <person name="Ayukawa Y."/>
            <person name="van der Gragt M."/>
            <person name="Ter Horst A."/>
            <person name="Brankovics B."/>
            <person name="Houterman P.M."/>
            <person name="Arie T."/>
            <person name="Rep M."/>
        </authorList>
    </citation>
    <scope>NUCLEOTIDE SEQUENCE [LARGE SCALE GENOMIC DNA]</scope>
    <source>
        <strain evidence="2 3">Forc016</strain>
    </source>
</reference>
<reference evidence="2 3" key="1">
    <citation type="journal article" date="2016" name="Environ. Microbiol.">
        <title>Effector profiles distinguish formae speciales of Fusarium oxysporum.</title>
        <authorList>
            <person name="van Dam P."/>
            <person name="Fokkens L."/>
            <person name="Schmidt S.M."/>
            <person name="Linmans J.H."/>
            <person name="Kistler H.C."/>
            <person name="Ma L.J."/>
            <person name="Rep M."/>
        </authorList>
    </citation>
    <scope>NUCLEOTIDE SEQUENCE [LARGE SCALE GENOMIC DNA]</scope>
    <source>
        <strain evidence="2 3">Forc016</strain>
    </source>
</reference>
<feature type="region of interest" description="Disordered" evidence="1">
    <location>
        <begin position="164"/>
        <end position="196"/>
    </location>
</feature>